<protein>
    <submittedName>
        <fullName evidence="1">Unannotated protein</fullName>
    </submittedName>
</protein>
<evidence type="ECO:0000313" key="2">
    <source>
        <dbReference type="EMBL" id="CAB4972761.1"/>
    </source>
</evidence>
<dbReference type="InterPro" id="IPR036365">
    <property type="entry name" value="PGBD-like_sf"/>
</dbReference>
<sequence length="546" mass="55501">MSVAGYPGVVRRRRGWIVGLAALVLASGGAFVAGTRLQSPRQAAAKAAPPAASWVTAAVEHRVLTQTIISRGDVVPEGSASAVAPTSVQGEPVLTGLSIAAGDEVTEGMRVIEVSGRPIFVLAGAVPIYRSLRPGMTGTDVAQLQSALGRLGCLDSDTPGFFGDGTKTCVSWLYERAGYEPIPASTAEAADLAAAEQAITDASAALDLARHAVSAKTVGSVVLAALLDVEAAQRGLSDATSSAASALAQASADLDDARDALERAESDPSSTPAVIAAAEAEVRRRDAAVDGTKRSGDAAVAAGSAAVRLAEARLGEARNPEMTSQYIALRQAVQAHSNALAARDAIRQSAGPTVPQGEVVFVPALPARVRAVVGSLGSIDRSATNMSAGHLAELATGQLVVSLTLRSDEVRLIRTGMRAEVLDEQTSTAYSATVVSIDDRPNTGADGQLAFRAELRTNRALPVELTGANLRVTVAAGSTGAASLVVPITAISSTADGATFVSVLSGRDNDPIKVAVTTGLSADGFVAIDPNKPGSLSVADRVVVGR</sequence>
<dbReference type="Gene3D" id="2.40.420.20">
    <property type="match status" value="1"/>
</dbReference>
<dbReference type="EMBL" id="CAFBON010000001">
    <property type="protein sequence ID" value="CAB4972761.1"/>
    <property type="molecule type" value="Genomic_DNA"/>
</dbReference>
<dbReference type="SUPFAM" id="SSF47090">
    <property type="entry name" value="PGBD-like"/>
    <property type="match status" value="1"/>
</dbReference>
<name>A0A6J6WV22_9ZZZZ</name>
<organism evidence="1">
    <name type="scientific">freshwater metagenome</name>
    <dbReference type="NCBI Taxonomy" id="449393"/>
    <lineage>
        <taxon>unclassified sequences</taxon>
        <taxon>metagenomes</taxon>
        <taxon>ecological metagenomes</taxon>
    </lineage>
</organism>
<dbReference type="AlphaFoldDB" id="A0A6J6WV22"/>
<proteinExistence type="predicted"/>
<gene>
    <name evidence="1" type="ORF">UFOPK3001_00082</name>
    <name evidence="2" type="ORF">UFOPK3954_00026</name>
</gene>
<accession>A0A6J6WV22</accession>
<evidence type="ECO:0000313" key="1">
    <source>
        <dbReference type="EMBL" id="CAB4789121.1"/>
    </source>
</evidence>
<dbReference type="EMBL" id="CAFAAJ010000003">
    <property type="protein sequence ID" value="CAB4789121.1"/>
    <property type="molecule type" value="Genomic_DNA"/>
</dbReference>
<reference evidence="1" key="1">
    <citation type="submission" date="2020-05" db="EMBL/GenBank/DDBJ databases">
        <authorList>
            <person name="Chiriac C."/>
            <person name="Salcher M."/>
            <person name="Ghai R."/>
            <person name="Kavagutti S V."/>
        </authorList>
    </citation>
    <scope>NUCLEOTIDE SEQUENCE</scope>
</reference>
<dbReference type="Gene3D" id="1.10.101.10">
    <property type="entry name" value="PGBD-like superfamily/PGBD"/>
    <property type="match status" value="1"/>
</dbReference>
<dbReference type="InterPro" id="IPR036366">
    <property type="entry name" value="PGBDSf"/>
</dbReference>